<dbReference type="PANTHER" id="PTHR11530:SF11">
    <property type="entry name" value="D-ASPARTATE OXIDASE"/>
    <property type="match status" value="1"/>
</dbReference>
<dbReference type="InterPro" id="IPR023209">
    <property type="entry name" value="DAO"/>
</dbReference>
<keyword evidence="3" id="KW-0285">Flavoprotein</keyword>
<dbReference type="Gene3D" id="3.40.50.720">
    <property type="entry name" value="NAD(P)-binding Rossmann-like Domain"/>
    <property type="match status" value="1"/>
</dbReference>
<comment type="caution">
    <text evidence="10">The sequence shown here is derived from an EMBL/GenBank/DDBJ whole genome shotgun (WGS) entry which is preliminary data.</text>
</comment>
<dbReference type="Proteomes" id="UP001500603">
    <property type="component" value="Unassembled WGS sequence"/>
</dbReference>
<comment type="similarity">
    <text evidence="2">Belongs to the DAMOX/DASOX family.</text>
</comment>
<dbReference type="PROSITE" id="PS00677">
    <property type="entry name" value="DAO"/>
    <property type="match status" value="1"/>
</dbReference>
<keyword evidence="5" id="KW-0560">Oxidoreductase</keyword>
<dbReference type="InterPro" id="IPR006181">
    <property type="entry name" value="D-amino_acid_oxidase_CS"/>
</dbReference>
<evidence type="ECO:0000256" key="3">
    <source>
        <dbReference type="ARBA" id="ARBA00022630"/>
    </source>
</evidence>
<evidence type="ECO:0000256" key="6">
    <source>
        <dbReference type="ARBA" id="ARBA00039101"/>
    </source>
</evidence>
<evidence type="ECO:0000313" key="10">
    <source>
        <dbReference type="EMBL" id="GAA5049717.1"/>
    </source>
</evidence>
<dbReference type="EMBL" id="BAABJM010000002">
    <property type="protein sequence ID" value="GAA5049717.1"/>
    <property type="molecule type" value="Genomic_DNA"/>
</dbReference>
<evidence type="ECO:0000259" key="9">
    <source>
        <dbReference type="Pfam" id="PF01266"/>
    </source>
</evidence>
<keyword evidence="4" id="KW-0274">FAD</keyword>
<evidence type="ECO:0000256" key="5">
    <source>
        <dbReference type="ARBA" id="ARBA00023002"/>
    </source>
</evidence>
<dbReference type="Gene3D" id="3.30.9.10">
    <property type="entry name" value="D-Amino Acid Oxidase, subunit A, domain 2"/>
    <property type="match status" value="1"/>
</dbReference>
<gene>
    <name evidence="10" type="ORF">GCM10023318_18980</name>
</gene>
<dbReference type="RefSeq" id="WP_345494860.1">
    <property type="nucleotide sequence ID" value="NZ_BAABJM010000002.1"/>
</dbReference>
<comment type="catalytic activity">
    <reaction evidence="8">
        <text>a D-alpha-amino acid + O2 + H2O = a 2-oxocarboxylate + H2O2 + NH4(+)</text>
        <dbReference type="Rhea" id="RHEA:21816"/>
        <dbReference type="ChEBI" id="CHEBI:15377"/>
        <dbReference type="ChEBI" id="CHEBI:15379"/>
        <dbReference type="ChEBI" id="CHEBI:16240"/>
        <dbReference type="ChEBI" id="CHEBI:28938"/>
        <dbReference type="ChEBI" id="CHEBI:35179"/>
        <dbReference type="ChEBI" id="CHEBI:59871"/>
        <dbReference type="EC" id="1.4.3.3"/>
    </reaction>
    <physiologicalReaction direction="left-to-right" evidence="8">
        <dbReference type="Rhea" id="RHEA:21817"/>
    </physiologicalReaction>
</comment>
<evidence type="ECO:0000256" key="4">
    <source>
        <dbReference type="ARBA" id="ARBA00022827"/>
    </source>
</evidence>
<evidence type="ECO:0000256" key="7">
    <source>
        <dbReference type="ARBA" id="ARBA00039751"/>
    </source>
</evidence>
<dbReference type="SUPFAM" id="SSF54373">
    <property type="entry name" value="FAD-linked reductases, C-terminal domain"/>
    <property type="match status" value="1"/>
</dbReference>
<evidence type="ECO:0000256" key="2">
    <source>
        <dbReference type="ARBA" id="ARBA00006730"/>
    </source>
</evidence>
<proteinExistence type="inferred from homology"/>
<dbReference type="EC" id="1.4.3.3" evidence="6"/>
<dbReference type="PANTHER" id="PTHR11530">
    <property type="entry name" value="D-AMINO ACID OXIDASE"/>
    <property type="match status" value="1"/>
</dbReference>
<name>A0ABP9K2U2_9NOCA</name>
<sequence length="316" mass="34072">MRVVVVGSGISGLSTAAELLRDGHQVTIISAEAVSATTSFLAAAVWFPTAAGPEDLVREWGRATFAHLEGLAVASTPGVRMCESLALYREPPAIPEWAPTVRDFRPAEPACLPDGYTHGFRFVVPLVEMPIYLPYLHDQVAASGARWLYRYVNRLDDVADLRPDVIVNCAGLRAGALVDDPAMHPIRGQIVRVRNPGLSMSIRDEQHPLGRAYVHPRARDCVLGGSLDVDAWDRTPNPELTQSILERCRDLAPELADCEVLETLVGLRPGRATVRLEIDHDTVDGIPVVHNYGHGGSGVTIGHGCARAAAALAHAL</sequence>
<reference evidence="11" key="1">
    <citation type="journal article" date="2019" name="Int. J. Syst. Evol. Microbiol.">
        <title>The Global Catalogue of Microorganisms (GCM) 10K type strain sequencing project: providing services to taxonomists for standard genome sequencing and annotation.</title>
        <authorList>
            <consortium name="The Broad Institute Genomics Platform"/>
            <consortium name="The Broad Institute Genome Sequencing Center for Infectious Disease"/>
            <person name="Wu L."/>
            <person name="Ma J."/>
        </authorList>
    </citation>
    <scope>NUCLEOTIDE SEQUENCE [LARGE SCALE GENOMIC DNA]</scope>
    <source>
        <strain evidence="11">JCM 18298</strain>
    </source>
</reference>
<comment type="cofactor">
    <cofactor evidence="1">
        <name>FAD</name>
        <dbReference type="ChEBI" id="CHEBI:57692"/>
    </cofactor>
</comment>
<protein>
    <recommendedName>
        <fullName evidence="7">D-amino-acid oxidase</fullName>
        <ecNumber evidence="6">1.4.3.3</ecNumber>
    </recommendedName>
</protein>
<dbReference type="InterPro" id="IPR006076">
    <property type="entry name" value="FAD-dep_OxRdtase"/>
</dbReference>
<dbReference type="SUPFAM" id="SSF51971">
    <property type="entry name" value="Nucleotide-binding domain"/>
    <property type="match status" value="1"/>
</dbReference>
<dbReference type="Pfam" id="PF01266">
    <property type="entry name" value="DAO"/>
    <property type="match status" value="1"/>
</dbReference>
<evidence type="ECO:0000256" key="8">
    <source>
        <dbReference type="ARBA" id="ARBA00049547"/>
    </source>
</evidence>
<organism evidence="10 11">
    <name type="scientific">Nocardia callitridis</name>
    <dbReference type="NCBI Taxonomy" id="648753"/>
    <lineage>
        <taxon>Bacteria</taxon>
        <taxon>Bacillati</taxon>
        <taxon>Actinomycetota</taxon>
        <taxon>Actinomycetes</taxon>
        <taxon>Mycobacteriales</taxon>
        <taxon>Nocardiaceae</taxon>
        <taxon>Nocardia</taxon>
    </lineage>
</organism>
<feature type="domain" description="FAD dependent oxidoreductase" evidence="9">
    <location>
        <begin position="2"/>
        <end position="312"/>
    </location>
</feature>
<keyword evidence="11" id="KW-1185">Reference proteome</keyword>
<accession>A0ABP9K2U2</accession>
<evidence type="ECO:0000313" key="11">
    <source>
        <dbReference type="Proteomes" id="UP001500603"/>
    </source>
</evidence>
<evidence type="ECO:0000256" key="1">
    <source>
        <dbReference type="ARBA" id="ARBA00001974"/>
    </source>
</evidence>
<dbReference type="PIRSF" id="PIRSF000189">
    <property type="entry name" value="D-aa_oxidase"/>
    <property type="match status" value="1"/>
</dbReference>